<name>A0A0N4V938_ENTVE</name>
<keyword evidence="1" id="KW-1133">Transmembrane helix</keyword>
<proteinExistence type="predicted"/>
<accession>A0A0N4V938</accession>
<dbReference type="AlphaFoldDB" id="A0A0N4V938"/>
<dbReference type="Proteomes" id="UP000274131">
    <property type="component" value="Unassembled WGS sequence"/>
</dbReference>
<keyword evidence="1" id="KW-0812">Transmembrane</keyword>
<keyword evidence="3" id="KW-1185">Reference proteome</keyword>
<feature type="transmembrane region" description="Helical" evidence="1">
    <location>
        <begin position="138"/>
        <end position="159"/>
    </location>
</feature>
<gene>
    <name evidence="2" type="ORF">EVEC_LOCUS6460</name>
</gene>
<feature type="transmembrane region" description="Helical" evidence="1">
    <location>
        <begin position="69"/>
        <end position="93"/>
    </location>
</feature>
<sequence>MKQKSSSSEKPIYAISISSETASYDDDDELSSEPTCCCGFMRITLGLRLVALLRLVLDLIALYCVWDTVFAYFLVISSIGTFTVLCIIISGLQQEEHTRLKYTKLWVAFKLVITVALILTVAIGVYEGDFDFLETVPLASETVILVITVSFVLMSSAFVQ</sequence>
<evidence type="ECO:0000313" key="3">
    <source>
        <dbReference type="Proteomes" id="UP000274131"/>
    </source>
</evidence>
<protein>
    <submittedName>
        <fullName evidence="4">Transmembrane protein</fullName>
    </submittedName>
</protein>
<dbReference type="OrthoDB" id="5864279at2759"/>
<dbReference type="EMBL" id="UXUI01008519">
    <property type="protein sequence ID" value="VDD91709.1"/>
    <property type="molecule type" value="Genomic_DNA"/>
</dbReference>
<reference evidence="2 3" key="2">
    <citation type="submission" date="2018-10" db="EMBL/GenBank/DDBJ databases">
        <authorList>
            <consortium name="Pathogen Informatics"/>
        </authorList>
    </citation>
    <scope>NUCLEOTIDE SEQUENCE [LARGE SCALE GENOMIC DNA]</scope>
</reference>
<reference evidence="4" key="1">
    <citation type="submission" date="2017-02" db="UniProtKB">
        <authorList>
            <consortium name="WormBaseParasite"/>
        </authorList>
    </citation>
    <scope>IDENTIFICATION</scope>
</reference>
<feature type="transmembrane region" description="Helical" evidence="1">
    <location>
        <begin position="105"/>
        <end position="126"/>
    </location>
</feature>
<dbReference type="WBParaSite" id="EVEC_0000691201-mRNA-1">
    <property type="protein sequence ID" value="EVEC_0000691201-mRNA-1"/>
    <property type="gene ID" value="EVEC_0000691201"/>
</dbReference>
<organism evidence="4">
    <name type="scientific">Enterobius vermicularis</name>
    <name type="common">Human pinworm</name>
    <dbReference type="NCBI Taxonomy" id="51028"/>
    <lineage>
        <taxon>Eukaryota</taxon>
        <taxon>Metazoa</taxon>
        <taxon>Ecdysozoa</taxon>
        <taxon>Nematoda</taxon>
        <taxon>Chromadorea</taxon>
        <taxon>Rhabditida</taxon>
        <taxon>Spirurina</taxon>
        <taxon>Oxyuridomorpha</taxon>
        <taxon>Oxyuroidea</taxon>
        <taxon>Oxyuridae</taxon>
        <taxon>Enterobius</taxon>
    </lineage>
</organism>
<evidence type="ECO:0000313" key="2">
    <source>
        <dbReference type="EMBL" id="VDD91709.1"/>
    </source>
</evidence>
<evidence type="ECO:0000313" key="4">
    <source>
        <dbReference type="WBParaSite" id="EVEC_0000691201-mRNA-1"/>
    </source>
</evidence>
<evidence type="ECO:0000256" key="1">
    <source>
        <dbReference type="SAM" id="Phobius"/>
    </source>
</evidence>
<feature type="transmembrane region" description="Helical" evidence="1">
    <location>
        <begin position="45"/>
        <end position="63"/>
    </location>
</feature>
<keyword evidence="1" id="KW-0472">Membrane</keyword>